<dbReference type="GeneID" id="20806680"/>
<dbReference type="RefSeq" id="XP_009827582.1">
    <property type="nucleotide sequence ID" value="XM_009829280.1"/>
</dbReference>
<dbReference type="PANTHER" id="PTHR12436">
    <property type="entry name" value="80 KDA MCM3-ASSOCIATED PROTEIN"/>
    <property type="match status" value="1"/>
</dbReference>
<protein>
    <recommendedName>
        <fullName evidence="2">SAC3/GANP/THP3 conserved domain-containing protein</fullName>
    </recommendedName>
</protein>
<dbReference type="InterPro" id="IPR045107">
    <property type="entry name" value="SAC3/GANP/THP3"/>
</dbReference>
<proteinExistence type="predicted"/>
<feature type="compositionally biased region" description="Low complexity" evidence="1">
    <location>
        <begin position="91"/>
        <end position="111"/>
    </location>
</feature>
<reference evidence="3" key="1">
    <citation type="submission" date="2013-12" db="EMBL/GenBank/DDBJ databases">
        <title>The Genome Sequence of Aphanomyces astaci APO3.</title>
        <authorList>
            <consortium name="The Broad Institute Genomics Platform"/>
            <person name="Russ C."/>
            <person name="Tyler B."/>
            <person name="van West P."/>
            <person name="Dieguez-Uribeondo J."/>
            <person name="Young S.K."/>
            <person name="Zeng Q."/>
            <person name="Gargeya S."/>
            <person name="Fitzgerald M."/>
            <person name="Abouelleil A."/>
            <person name="Alvarado L."/>
            <person name="Chapman S.B."/>
            <person name="Gainer-Dewar J."/>
            <person name="Goldberg J."/>
            <person name="Griggs A."/>
            <person name="Gujja S."/>
            <person name="Hansen M."/>
            <person name="Howarth C."/>
            <person name="Imamovic A."/>
            <person name="Ireland A."/>
            <person name="Larimer J."/>
            <person name="McCowan C."/>
            <person name="Murphy C."/>
            <person name="Pearson M."/>
            <person name="Poon T.W."/>
            <person name="Priest M."/>
            <person name="Roberts A."/>
            <person name="Saif S."/>
            <person name="Shea T."/>
            <person name="Sykes S."/>
            <person name="Wortman J."/>
            <person name="Nusbaum C."/>
            <person name="Birren B."/>
        </authorList>
    </citation>
    <scope>NUCLEOTIDE SEQUENCE [LARGE SCALE GENOMIC DNA]</scope>
    <source>
        <strain evidence="3">APO3</strain>
    </source>
</reference>
<evidence type="ECO:0000256" key="1">
    <source>
        <dbReference type="SAM" id="MobiDB-lite"/>
    </source>
</evidence>
<feature type="region of interest" description="Disordered" evidence="1">
    <location>
        <begin position="1"/>
        <end position="141"/>
    </location>
</feature>
<organism evidence="3">
    <name type="scientific">Aphanomyces astaci</name>
    <name type="common">Crayfish plague agent</name>
    <dbReference type="NCBI Taxonomy" id="112090"/>
    <lineage>
        <taxon>Eukaryota</taxon>
        <taxon>Sar</taxon>
        <taxon>Stramenopiles</taxon>
        <taxon>Oomycota</taxon>
        <taxon>Saprolegniomycetes</taxon>
        <taxon>Saprolegniales</taxon>
        <taxon>Verrucalvaceae</taxon>
        <taxon>Aphanomyces</taxon>
    </lineage>
</organism>
<dbReference type="GO" id="GO:0005634">
    <property type="term" value="C:nucleus"/>
    <property type="evidence" value="ECO:0007669"/>
    <property type="project" value="TreeGrafter"/>
</dbReference>
<feature type="compositionally biased region" description="Low complexity" evidence="1">
    <location>
        <begin position="50"/>
        <end position="64"/>
    </location>
</feature>
<dbReference type="PANTHER" id="PTHR12436:SF4">
    <property type="entry name" value="LEUKOCYTE RECEPTOR CLUSTER MEMBER 8"/>
    <property type="match status" value="1"/>
</dbReference>
<feature type="compositionally biased region" description="Pro residues" evidence="1">
    <location>
        <begin position="25"/>
        <end position="36"/>
    </location>
</feature>
<sequence>MNPQQPSGSGAQFAGYAQFYASSTPPRPPPFRPPFTPQQMQQFSYQNPHQAYQQYATPQQQVPAGPSHLTGPPRPIPAAKTNGSRWDRIPRAAAPSEAPSSISVASSNPSPTAKWQWNTGKAMPRPPPRPQHQGSKFGPSVTIASAPPRPYAPQAFQDKVSTSPAAATPVTASQWPTSLKSYVERAFAKCRSDADKAIVQSILKEKISSSMTANNLWTKNWDVEILPLQHGAHVATPFSQPPPGPMPHLRPPPPRPPMMAARGLVPPPRPPMMRPPHTTKPSPFSDSFIPLDYTSMKKQQSKATKRKPDMDAEYGQSEQKKLQRQQRFLKDNFHANAFRTADDEPAGPLQVLNDEGELDLDAMIIRGTCVKVEKDYLRLTSAPLPSAVRPEPILKQALDLVRLKWKQGTCDYLYVVSQMKSIRQDCTVQHIKNEFTVLVYETHARIALEEGDMNEFNQCQTQLAQLYEHGVDSPHRLEFLAYRILYSIYVCLQAKADNAGNVGMYRALSLVRPADRQDATVQHALAVREAVFANNYPSFFNLYDAPPKMTGYLMDAYANHMRLQALKIMCKAYQPSVPVAFIKAQLRLDGKPGKGFLNECGIKLVDKGASKADAAMDCKASEIVSVLKSSAKSLL</sequence>
<gene>
    <name evidence="3" type="ORF">H257_04684</name>
</gene>
<feature type="region of interest" description="Disordered" evidence="1">
    <location>
        <begin position="297"/>
        <end position="318"/>
    </location>
</feature>
<feature type="compositionally biased region" description="Polar residues" evidence="1">
    <location>
        <begin position="38"/>
        <end position="49"/>
    </location>
</feature>
<dbReference type="OrthoDB" id="199574at2759"/>
<feature type="compositionally biased region" description="Polar residues" evidence="1">
    <location>
        <begin position="1"/>
        <end position="10"/>
    </location>
</feature>
<accession>W4GUA8</accession>
<dbReference type="Gene3D" id="1.25.40.990">
    <property type="match status" value="1"/>
</dbReference>
<dbReference type="VEuPathDB" id="FungiDB:H257_04684"/>
<evidence type="ECO:0000259" key="2">
    <source>
        <dbReference type="Pfam" id="PF03399"/>
    </source>
</evidence>
<dbReference type="AlphaFoldDB" id="W4GUA8"/>
<name>W4GUA8_APHAT</name>
<dbReference type="Pfam" id="PF03399">
    <property type="entry name" value="SAC3_GANP"/>
    <property type="match status" value="1"/>
</dbReference>
<dbReference type="STRING" id="112090.W4GUA8"/>
<dbReference type="EMBL" id="KI913121">
    <property type="protein sequence ID" value="ETV82911.1"/>
    <property type="molecule type" value="Genomic_DNA"/>
</dbReference>
<feature type="domain" description="SAC3/GANP/THP3 conserved" evidence="2">
    <location>
        <begin position="380"/>
        <end position="604"/>
    </location>
</feature>
<evidence type="ECO:0000313" key="3">
    <source>
        <dbReference type="EMBL" id="ETV82911.1"/>
    </source>
</evidence>
<dbReference type="InterPro" id="IPR005062">
    <property type="entry name" value="SAC3/GANP/THP3_conserved"/>
</dbReference>